<name>A0A484ICL7_9ARCH</name>
<dbReference type="Gene3D" id="2.20.28.30">
    <property type="entry name" value="RNA polymerase ii, chain L"/>
    <property type="match status" value="1"/>
</dbReference>
<dbReference type="InterPro" id="IPR006591">
    <property type="entry name" value="RNAP_P/RPABC4"/>
</dbReference>
<dbReference type="GO" id="GO:0005737">
    <property type="term" value="C:cytoplasm"/>
    <property type="evidence" value="ECO:0007669"/>
    <property type="project" value="UniProtKB-SubCell"/>
</dbReference>
<keyword evidence="1 8" id="KW-0240">DNA-directed RNA polymerase</keyword>
<dbReference type="InterPro" id="IPR029040">
    <property type="entry name" value="RPABC4/Spt4"/>
</dbReference>
<comment type="similarity">
    <text evidence="8">Belongs to the archaeal Rpo12/eukaryotic RPC10 RNA polymerase subunit family.</text>
</comment>
<keyword evidence="10" id="KW-1185">Reference proteome</keyword>
<reference evidence="9 10" key="1">
    <citation type="submission" date="2019-02" db="EMBL/GenBank/DDBJ databases">
        <authorList>
            <person name="Lehtovirta-Morley E L."/>
        </authorList>
    </citation>
    <scope>NUCLEOTIDE SEQUENCE [LARGE SCALE GENOMIC DNA]</scope>
    <source>
        <strain evidence="9">NFRAN1</strain>
    </source>
</reference>
<evidence type="ECO:0000256" key="4">
    <source>
        <dbReference type="ARBA" id="ARBA00022695"/>
    </source>
</evidence>
<keyword evidence="4 8" id="KW-0548">Nucleotidyltransferase</keyword>
<keyword evidence="3 8" id="KW-0808">Transferase</keyword>
<feature type="binding site" evidence="8">
    <location>
        <position position="33"/>
    </location>
    <ligand>
        <name>Zn(2+)</name>
        <dbReference type="ChEBI" id="CHEBI:29105"/>
    </ligand>
</feature>
<evidence type="ECO:0000256" key="7">
    <source>
        <dbReference type="ARBA" id="ARBA00023163"/>
    </source>
</evidence>
<dbReference type="GO" id="GO:0003677">
    <property type="term" value="F:DNA binding"/>
    <property type="evidence" value="ECO:0007669"/>
    <property type="project" value="InterPro"/>
</dbReference>
<dbReference type="SUPFAM" id="SSF63393">
    <property type="entry name" value="RNA polymerase subunits"/>
    <property type="match status" value="1"/>
</dbReference>
<proteinExistence type="inferred from homology"/>
<comment type="catalytic activity">
    <reaction evidence="8">
        <text>RNA(n) + a ribonucleoside 5'-triphosphate = RNA(n+1) + diphosphate</text>
        <dbReference type="Rhea" id="RHEA:21248"/>
        <dbReference type="Rhea" id="RHEA-COMP:14527"/>
        <dbReference type="Rhea" id="RHEA-COMP:17342"/>
        <dbReference type="ChEBI" id="CHEBI:33019"/>
        <dbReference type="ChEBI" id="CHEBI:61557"/>
        <dbReference type="ChEBI" id="CHEBI:140395"/>
        <dbReference type="EC" id="2.7.7.6"/>
    </reaction>
</comment>
<evidence type="ECO:0000256" key="1">
    <source>
        <dbReference type="ARBA" id="ARBA00022478"/>
    </source>
</evidence>
<keyword evidence="5 8" id="KW-0479">Metal-binding</keyword>
<evidence type="ECO:0000256" key="8">
    <source>
        <dbReference type="HAMAP-Rule" id="MF_00615"/>
    </source>
</evidence>
<dbReference type="SMART" id="SM00659">
    <property type="entry name" value="RPOLCX"/>
    <property type="match status" value="1"/>
</dbReference>
<evidence type="ECO:0000256" key="5">
    <source>
        <dbReference type="ARBA" id="ARBA00022723"/>
    </source>
</evidence>
<evidence type="ECO:0000256" key="3">
    <source>
        <dbReference type="ARBA" id="ARBA00022679"/>
    </source>
</evidence>
<evidence type="ECO:0000256" key="2">
    <source>
        <dbReference type="ARBA" id="ARBA00022490"/>
    </source>
</evidence>
<keyword evidence="6 8" id="KW-0862">Zinc</keyword>
<comment type="subunit">
    <text evidence="8">Part of the RNA polymerase complex.</text>
</comment>
<evidence type="ECO:0000313" key="10">
    <source>
        <dbReference type="Proteomes" id="UP000294299"/>
    </source>
</evidence>
<keyword evidence="7 8" id="KW-0804">Transcription</keyword>
<dbReference type="Proteomes" id="UP000294299">
    <property type="component" value="Chromosome NFRAN"/>
</dbReference>
<organism evidence="9 10">
    <name type="scientific">Candidatus Nitrosocosmicus franklandianus</name>
    <dbReference type="NCBI Taxonomy" id="1798806"/>
    <lineage>
        <taxon>Archaea</taxon>
        <taxon>Nitrososphaerota</taxon>
        <taxon>Nitrososphaeria</taxon>
        <taxon>Nitrososphaerales</taxon>
        <taxon>Nitrososphaeraceae</taxon>
        <taxon>Candidatus Nitrosocosmicus</taxon>
    </lineage>
</organism>
<dbReference type="KEGG" id="nfn:NFRAN_0430"/>
<dbReference type="InterPro" id="IPR023464">
    <property type="entry name" value="Rpo12"/>
</dbReference>
<feature type="binding site" evidence="8">
    <location>
        <position position="35"/>
    </location>
    <ligand>
        <name>Zn(2+)</name>
        <dbReference type="ChEBI" id="CHEBI:29105"/>
    </ligand>
</feature>
<dbReference type="GO" id="GO:0006351">
    <property type="term" value="P:DNA-templated transcription"/>
    <property type="evidence" value="ECO:0007669"/>
    <property type="project" value="UniProtKB-UniRule"/>
</dbReference>
<dbReference type="HAMAP" id="MF_00615">
    <property type="entry name" value="RNApol_arch_Rpo12"/>
    <property type="match status" value="1"/>
</dbReference>
<protein>
    <recommendedName>
        <fullName evidence="8">DNA-directed RNA polymerase subunit Rpo12</fullName>
        <ecNumber evidence="8">2.7.7.6</ecNumber>
    </recommendedName>
    <alternativeName>
        <fullName evidence="8">DNA-directed RNA polymerase subunit P</fullName>
    </alternativeName>
</protein>
<sequence length="54" mass="6100">MSNEVMGAVTYECMSCGTNVTAEELSYLPEIKCICGFRVFRKVRQPIIKQLKAI</sequence>
<dbReference type="GO" id="GO:0000428">
    <property type="term" value="C:DNA-directed RNA polymerase complex"/>
    <property type="evidence" value="ECO:0007669"/>
    <property type="project" value="UniProtKB-KW"/>
</dbReference>
<dbReference type="GO" id="GO:0008270">
    <property type="term" value="F:zinc ion binding"/>
    <property type="evidence" value="ECO:0007669"/>
    <property type="project" value="UniProtKB-UniRule"/>
</dbReference>
<dbReference type="EMBL" id="LR216287">
    <property type="protein sequence ID" value="VFJ12751.1"/>
    <property type="molecule type" value="Genomic_DNA"/>
</dbReference>
<dbReference type="GO" id="GO:0003899">
    <property type="term" value="F:DNA-directed RNA polymerase activity"/>
    <property type="evidence" value="ECO:0007669"/>
    <property type="project" value="UniProtKB-UniRule"/>
</dbReference>
<keyword evidence="2 8" id="KW-0963">Cytoplasm</keyword>
<evidence type="ECO:0000313" key="9">
    <source>
        <dbReference type="EMBL" id="VFJ12751.1"/>
    </source>
</evidence>
<comment type="subcellular location">
    <subcellularLocation>
        <location evidence="8">Cytoplasm</location>
    </subcellularLocation>
</comment>
<dbReference type="AlphaFoldDB" id="A0A484ICL7"/>
<comment type="function">
    <text evidence="8">DNA-dependent RNA polymerase (RNAP) catalyzes the transcription of DNA into RNA using the four ribonucleoside triphosphates as substrates.</text>
</comment>
<feature type="binding site" evidence="8">
    <location>
        <position position="16"/>
    </location>
    <ligand>
        <name>Zn(2+)</name>
        <dbReference type="ChEBI" id="CHEBI:29105"/>
    </ligand>
</feature>
<accession>A0A484ICL7</accession>
<evidence type="ECO:0000256" key="6">
    <source>
        <dbReference type="ARBA" id="ARBA00022833"/>
    </source>
</evidence>
<dbReference type="EC" id="2.7.7.6" evidence="8"/>
<gene>
    <name evidence="8 9" type="primary">rpoP</name>
    <name evidence="8" type="synonym">rpo12</name>
    <name evidence="9" type="ORF">NFRAN_0430</name>
</gene>
<comment type="cofactor">
    <cofactor evidence="8">
        <name>Zn(2+)</name>
        <dbReference type="ChEBI" id="CHEBI:29105"/>
    </cofactor>
    <text evidence="8">Binds 1 zinc ion.</text>
</comment>